<dbReference type="Gene3D" id="3.20.20.150">
    <property type="entry name" value="Divalent-metal-dependent TIM barrel enzymes"/>
    <property type="match status" value="1"/>
</dbReference>
<protein>
    <submittedName>
        <fullName evidence="2">Xylose isomerase-like TIM barrel</fullName>
    </submittedName>
</protein>
<proteinExistence type="predicted"/>
<reference evidence="2 3" key="1">
    <citation type="submission" date="2019-02" db="EMBL/GenBank/DDBJ databases">
        <title>Deep-cultivation of Planctomycetes and their phenomic and genomic characterization uncovers novel biology.</title>
        <authorList>
            <person name="Wiegand S."/>
            <person name="Jogler M."/>
            <person name="Boedeker C."/>
            <person name="Pinto D."/>
            <person name="Vollmers J."/>
            <person name="Rivas-Marin E."/>
            <person name="Kohn T."/>
            <person name="Peeters S.H."/>
            <person name="Heuer A."/>
            <person name="Rast P."/>
            <person name="Oberbeckmann S."/>
            <person name="Bunk B."/>
            <person name="Jeske O."/>
            <person name="Meyerdierks A."/>
            <person name="Storesund J.E."/>
            <person name="Kallscheuer N."/>
            <person name="Luecker S."/>
            <person name="Lage O.M."/>
            <person name="Pohl T."/>
            <person name="Merkel B.J."/>
            <person name="Hornburger P."/>
            <person name="Mueller R.-W."/>
            <person name="Bruemmer F."/>
            <person name="Labrenz M."/>
            <person name="Spormann A.M."/>
            <person name="Op den Camp H."/>
            <person name="Overmann J."/>
            <person name="Amann R."/>
            <person name="Jetten M.S.M."/>
            <person name="Mascher T."/>
            <person name="Medema M.H."/>
            <person name="Devos D.P."/>
            <person name="Kaster A.-K."/>
            <person name="Ovreas L."/>
            <person name="Rohde M."/>
            <person name="Galperin M.Y."/>
            <person name="Jogler C."/>
        </authorList>
    </citation>
    <scope>NUCLEOTIDE SEQUENCE [LARGE SCALE GENOMIC DNA]</scope>
    <source>
        <strain evidence="2 3">Spb1</strain>
    </source>
</reference>
<dbReference type="SUPFAM" id="SSF51658">
    <property type="entry name" value="Xylose isomerase-like"/>
    <property type="match status" value="1"/>
</dbReference>
<dbReference type="InterPro" id="IPR050312">
    <property type="entry name" value="IolE/XylAMocC-like"/>
</dbReference>
<dbReference type="AlphaFoldDB" id="A0A518GI52"/>
<keyword evidence="3" id="KW-1185">Reference proteome</keyword>
<gene>
    <name evidence="2" type="ORF">Spb1_01250</name>
</gene>
<evidence type="ECO:0000313" key="2">
    <source>
        <dbReference type="EMBL" id="QDV28262.1"/>
    </source>
</evidence>
<dbReference type="KEGG" id="peh:Spb1_01250"/>
<sequence length="360" mass="39264">MACRGVIEAASSLGHLLQRNPTMPEPTVILSAFADEAANTKSAVEQFSSLSALGLSYYSPRFVDVAGTGQVQHVTELDKAQLKQLATLQTQYGMKVCSIGSRLGKVKLFDQEDGSHNRYVAPKKYLETEVAATIRAAEALGAKIIRGFSFYHPRGEDALKYIQPAADALGPIVDACAKAGLVYGLEVEANLVGQNGRTLAAIAKAVKKPNLICIFDGGNLSSQNLPPEACFAEYLAMRDVYGYMHIKDYKIDPKLQWNGVVDEERLKNFVPADVGDSGHERILRDLKEVLPRIEKKMQKLGLPGTFLELEPHLKGGGQFGGFSGPDGMGVAVRALCRQLDYVGINYRLRDFLDIRAARGF</sequence>
<evidence type="ECO:0000313" key="3">
    <source>
        <dbReference type="Proteomes" id="UP000315349"/>
    </source>
</evidence>
<dbReference type="InterPro" id="IPR036237">
    <property type="entry name" value="Xyl_isomerase-like_sf"/>
</dbReference>
<dbReference type="PANTHER" id="PTHR12110:SF53">
    <property type="entry name" value="BLR5974 PROTEIN"/>
    <property type="match status" value="1"/>
</dbReference>
<dbReference type="Pfam" id="PF01261">
    <property type="entry name" value="AP_endonuc_2"/>
    <property type="match status" value="1"/>
</dbReference>
<dbReference type="PANTHER" id="PTHR12110">
    <property type="entry name" value="HYDROXYPYRUVATE ISOMERASE"/>
    <property type="match status" value="1"/>
</dbReference>
<accession>A0A518GI52</accession>
<dbReference type="Proteomes" id="UP000315349">
    <property type="component" value="Chromosome"/>
</dbReference>
<evidence type="ECO:0000259" key="1">
    <source>
        <dbReference type="Pfam" id="PF01261"/>
    </source>
</evidence>
<dbReference type="GO" id="GO:0016853">
    <property type="term" value="F:isomerase activity"/>
    <property type="evidence" value="ECO:0007669"/>
    <property type="project" value="UniProtKB-KW"/>
</dbReference>
<organism evidence="2 3">
    <name type="scientific">Planctopirus ephydatiae</name>
    <dbReference type="NCBI Taxonomy" id="2528019"/>
    <lineage>
        <taxon>Bacteria</taxon>
        <taxon>Pseudomonadati</taxon>
        <taxon>Planctomycetota</taxon>
        <taxon>Planctomycetia</taxon>
        <taxon>Planctomycetales</taxon>
        <taxon>Planctomycetaceae</taxon>
        <taxon>Planctopirus</taxon>
    </lineage>
</organism>
<dbReference type="InterPro" id="IPR013022">
    <property type="entry name" value="Xyl_isomerase-like_TIM-brl"/>
</dbReference>
<keyword evidence="2" id="KW-0413">Isomerase</keyword>
<dbReference type="EMBL" id="CP036299">
    <property type="protein sequence ID" value="QDV28262.1"/>
    <property type="molecule type" value="Genomic_DNA"/>
</dbReference>
<feature type="domain" description="Xylose isomerase-like TIM barrel" evidence="1">
    <location>
        <begin position="70"/>
        <end position="288"/>
    </location>
</feature>
<name>A0A518GI52_9PLAN</name>